<reference evidence="2 3" key="1">
    <citation type="submission" date="2021-01" db="EMBL/GenBank/DDBJ databases">
        <title>Tumebacillus sp. strain ITR2 16S ribosomal RNA gene Genome sequencing and assembly.</title>
        <authorList>
            <person name="Kang M."/>
        </authorList>
    </citation>
    <scope>NUCLEOTIDE SEQUENCE [LARGE SCALE GENOMIC DNA]</scope>
    <source>
        <strain evidence="2 3">ITR2</strain>
    </source>
</reference>
<feature type="transmembrane region" description="Helical" evidence="1">
    <location>
        <begin position="379"/>
        <end position="398"/>
    </location>
</feature>
<evidence type="ECO:0000256" key="1">
    <source>
        <dbReference type="SAM" id="Phobius"/>
    </source>
</evidence>
<sequence length="497" mass="57525">MLPLETIQRFLSDLSKDLEEVRWVETFEALRFRYKSSAASFSAIASKEIYKELISQIRLEVQLLERSSRNLGYEQFAELLRTEQIRESEEVEIISSINKTSEIGIDNNDVLFFRPSSFSKAFAVDQSIFEQFISSCDFTKKIRVFLSINEHVMNEYLTLAPLKEFLPNTVGCSDEANDARQRILKQREELTRIGKSYPIPDLFVIELNDEEIQKVFNRNLFIAVLTHLSNKVDGRSFQIKGSKSIEINIIEEFSPKNSKVIHHIFEYTYGLKDKHTFEKVQIVRNVLSLYLYDNSAEKLDSILTKVRQDVERHFTLYINDTIKKFLDETKNEIKEAHKYAGDIRGEADKVTTSINTSMLSLLTTVFTGAIALIGKYDRWVLIVAFILHLVYLSTSYYFNSNQTQRRKNDIDRTFNSYKAEFVSISDEEWDKIKDIYYSPAVDALSTIQDRYKSITLILVGIMSVLVLLTILAPASFFKKDDGSKNKQNGIEFVRITV</sequence>
<proteinExistence type="predicted"/>
<evidence type="ECO:0000313" key="3">
    <source>
        <dbReference type="Proteomes" id="UP000602284"/>
    </source>
</evidence>
<keyword evidence="3" id="KW-1185">Reference proteome</keyword>
<accession>A0ABS1JDX7</accession>
<name>A0ABS1JDX7_9BACL</name>
<dbReference type="Proteomes" id="UP000602284">
    <property type="component" value="Unassembled WGS sequence"/>
</dbReference>
<protein>
    <submittedName>
        <fullName evidence="2">Uncharacterized protein</fullName>
    </submittedName>
</protein>
<gene>
    <name evidence="2" type="ORF">JJB07_17965</name>
</gene>
<evidence type="ECO:0000313" key="2">
    <source>
        <dbReference type="EMBL" id="MBL0388492.1"/>
    </source>
</evidence>
<dbReference type="EMBL" id="JAEQNB010000006">
    <property type="protein sequence ID" value="MBL0388492.1"/>
    <property type="molecule type" value="Genomic_DNA"/>
</dbReference>
<feature type="transmembrane region" description="Helical" evidence="1">
    <location>
        <begin position="454"/>
        <end position="476"/>
    </location>
</feature>
<keyword evidence="1" id="KW-1133">Transmembrane helix</keyword>
<dbReference type="RefSeq" id="WP_201637440.1">
    <property type="nucleotide sequence ID" value="NZ_JAEQNB010000006.1"/>
</dbReference>
<comment type="caution">
    <text evidence="2">The sequence shown here is derived from an EMBL/GenBank/DDBJ whole genome shotgun (WGS) entry which is preliminary data.</text>
</comment>
<keyword evidence="1" id="KW-0472">Membrane</keyword>
<organism evidence="2 3">
    <name type="scientific">Tumebacillus amylolyticus</name>
    <dbReference type="NCBI Taxonomy" id="2801339"/>
    <lineage>
        <taxon>Bacteria</taxon>
        <taxon>Bacillati</taxon>
        <taxon>Bacillota</taxon>
        <taxon>Bacilli</taxon>
        <taxon>Bacillales</taxon>
        <taxon>Alicyclobacillaceae</taxon>
        <taxon>Tumebacillus</taxon>
    </lineage>
</organism>
<keyword evidence="1" id="KW-0812">Transmembrane</keyword>